<reference evidence="1 2" key="1">
    <citation type="journal article" date="2022" name="bioRxiv">
        <title>The genome of the oomycete Peronosclerospora sorghi, a cosmopolitan pathogen of maize and sorghum, is inflated with dispersed pseudogenes.</title>
        <authorList>
            <person name="Fletcher K."/>
            <person name="Martin F."/>
            <person name="Isakeit T."/>
            <person name="Cavanaugh K."/>
            <person name="Magill C."/>
            <person name="Michelmore R."/>
        </authorList>
    </citation>
    <scope>NUCLEOTIDE SEQUENCE [LARGE SCALE GENOMIC DNA]</scope>
    <source>
        <strain evidence="1">P6</strain>
    </source>
</reference>
<name>A0ACC0WRW6_9STRA</name>
<evidence type="ECO:0000313" key="2">
    <source>
        <dbReference type="Proteomes" id="UP001163321"/>
    </source>
</evidence>
<organism evidence="1 2">
    <name type="scientific">Peronosclerospora sorghi</name>
    <dbReference type="NCBI Taxonomy" id="230839"/>
    <lineage>
        <taxon>Eukaryota</taxon>
        <taxon>Sar</taxon>
        <taxon>Stramenopiles</taxon>
        <taxon>Oomycota</taxon>
        <taxon>Peronosporomycetes</taxon>
        <taxon>Peronosporales</taxon>
        <taxon>Peronosporaceae</taxon>
        <taxon>Peronosclerospora</taxon>
    </lineage>
</organism>
<sequence length="145" mass="15679">MTKLGIAALTRGVSSGPKRAKPIRIKKSEATRVVPTASTAPSNDALTEAPTPLPPASHLAHSSHEAPHTFGEFFVGYGHGGCFRDGWDHFQQPRTSRFSADHEISLVKKKLLLTLGCPVVCQSTSAHVFERSVVKAAEKEHEEGR</sequence>
<gene>
    <name evidence="1" type="ORF">PsorP6_000985</name>
</gene>
<keyword evidence="2" id="KW-1185">Reference proteome</keyword>
<dbReference type="Proteomes" id="UP001163321">
    <property type="component" value="Chromosome 1"/>
</dbReference>
<protein>
    <submittedName>
        <fullName evidence="1">Uncharacterized protein</fullName>
    </submittedName>
</protein>
<proteinExistence type="predicted"/>
<dbReference type="EMBL" id="CM047580">
    <property type="protein sequence ID" value="KAI9920643.1"/>
    <property type="molecule type" value="Genomic_DNA"/>
</dbReference>
<evidence type="ECO:0000313" key="1">
    <source>
        <dbReference type="EMBL" id="KAI9920643.1"/>
    </source>
</evidence>
<comment type="caution">
    <text evidence="1">The sequence shown here is derived from an EMBL/GenBank/DDBJ whole genome shotgun (WGS) entry which is preliminary data.</text>
</comment>
<accession>A0ACC0WRW6</accession>